<organism evidence="1 2">
    <name type="scientific">Gymnopus androsaceus JB14</name>
    <dbReference type="NCBI Taxonomy" id="1447944"/>
    <lineage>
        <taxon>Eukaryota</taxon>
        <taxon>Fungi</taxon>
        <taxon>Dikarya</taxon>
        <taxon>Basidiomycota</taxon>
        <taxon>Agaricomycotina</taxon>
        <taxon>Agaricomycetes</taxon>
        <taxon>Agaricomycetidae</taxon>
        <taxon>Agaricales</taxon>
        <taxon>Marasmiineae</taxon>
        <taxon>Omphalotaceae</taxon>
        <taxon>Gymnopus</taxon>
    </lineage>
</organism>
<accession>A0A6A4IGW2</accession>
<keyword evidence="2" id="KW-1185">Reference proteome</keyword>
<dbReference type="Proteomes" id="UP000799118">
    <property type="component" value="Unassembled WGS sequence"/>
</dbReference>
<reference evidence="1" key="1">
    <citation type="journal article" date="2019" name="Environ. Microbiol.">
        <title>Fungal ecological strategies reflected in gene transcription - a case study of two litter decomposers.</title>
        <authorList>
            <person name="Barbi F."/>
            <person name="Kohler A."/>
            <person name="Barry K."/>
            <person name="Baskaran P."/>
            <person name="Daum C."/>
            <person name="Fauchery L."/>
            <person name="Ihrmark K."/>
            <person name="Kuo A."/>
            <person name="LaButti K."/>
            <person name="Lipzen A."/>
            <person name="Morin E."/>
            <person name="Grigoriev I.V."/>
            <person name="Henrissat B."/>
            <person name="Lindahl B."/>
            <person name="Martin F."/>
        </authorList>
    </citation>
    <scope>NUCLEOTIDE SEQUENCE</scope>
    <source>
        <strain evidence="1">JB14</strain>
    </source>
</reference>
<gene>
    <name evidence="1" type="ORF">BT96DRAFT_913917</name>
</gene>
<proteinExistence type="predicted"/>
<name>A0A6A4IGW2_9AGAR</name>
<evidence type="ECO:0000313" key="1">
    <source>
        <dbReference type="EMBL" id="KAE9408317.1"/>
    </source>
</evidence>
<sequence length="53" mass="5818">MINIQRENDASSQSLRVIQKNLQNFLGLGVAFGFEREQSSFLPQEGIAGLAGH</sequence>
<protein>
    <submittedName>
        <fullName evidence="1">Uncharacterized protein</fullName>
    </submittedName>
</protein>
<dbReference type="EMBL" id="ML769391">
    <property type="protein sequence ID" value="KAE9408317.1"/>
    <property type="molecule type" value="Genomic_DNA"/>
</dbReference>
<evidence type="ECO:0000313" key="2">
    <source>
        <dbReference type="Proteomes" id="UP000799118"/>
    </source>
</evidence>
<dbReference type="AlphaFoldDB" id="A0A6A4IGW2"/>